<dbReference type="Proteomes" id="UP001642483">
    <property type="component" value="Unassembled WGS sequence"/>
</dbReference>
<evidence type="ECO:0008006" key="3">
    <source>
        <dbReference type="Google" id="ProtNLM"/>
    </source>
</evidence>
<organism evidence="1 2">
    <name type="scientific">Clavelina lepadiformis</name>
    <name type="common">Light-bulb sea squirt</name>
    <name type="synonym">Ascidia lepadiformis</name>
    <dbReference type="NCBI Taxonomy" id="159417"/>
    <lineage>
        <taxon>Eukaryota</taxon>
        <taxon>Metazoa</taxon>
        <taxon>Chordata</taxon>
        <taxon>Tunicata</taxon>
        <taxon>Ascidiacea</taxon>
        <taxon>Aplousobranchia</taxon>
        <taxon>Clavelinidae</taxon>
        <taxon>Clavelina</taxon>
    </lineage>
</organism>
<accession>A0ABP0GMW7</accession>
<sequence>MDFVQIKTVDRHNLGLVASQNSGTVVVAEWLRRLTRNLLGPARVGSNPADNADVTFAISYGYSEMCDFIYFIYALSTVVVAEWLRRQTRNLLGPARVGSNPADNADITFAIAYGYSEKCDFIYFIYALSTVVVAEWLRRQTRNLLGPARVGSNRADNADITFAISYGYSEMCHFNYFIYALSTVFVAEWLRRQTRNLLGSVRIGSNPADNADITFAILYGYSEMYHFNYFIYALGTVVVAEWLRRQTRNLLGPARVGSNPADNADITFAISYGYSEMCHFNYFIYALSTVVVAEWLRRQTQNLLSSARVGSNPADNADITFAISYGYSEMCHFNYFIYALSTVFVAEWLRRQTRNLLGSVRIGSNPADNADITFAILYGYSEMYHFNYFIYALGTVVVAEWLRRQTRNLLGAARLDLKVRRRFRKHRHGGIYLVIREKCDFIYLHCTLSTVVVAEWLRRLTRNLLGPARVGSNPADNADVTFAISYGYSEMCDFIYFIYALSTVVVAEWLRRQTRNLLGPARVGSNPADNADITFAIAYGYSEKCDFIYFIYALSTVVVAEWLRRQTRNLLGPARVGSNRADNADITFAISYGYSEMCHFNYFIYALSTVFVAEWLRRQTRNLLGSVRIGSNPADNADITFAILYGYSEMYHFNYFIYALGTVVVAEWLRRQTRNLLGPARVGSNPADNADITFAISYGYSEMCHFNYFIYALSTVVVAEWLRRQTQNLLSSARVGSNPADNADITFAISYGYSEMCHFNYFIYALSTVFVAEWLRRQTRNLLGSVRIGSNPADNADITFAILYGYSEMYHFNYFIYALGTVVVAEWLRRQTRNLLGAARLDLKVRRRFRKHRHGGIYLVIREKCDFIYLHCTLSTVVVAEWLRRLTRNLLGPARVGSNPADNADVTFAISYGYSEMCDFIYFIYALSTVVVAEWLRRQTRNLLGPARVGSNPADNADITFAIAYGYSEKCDFIYFIYALSTVVVAEWLRRQTRNLLGPARVGSNRADNADITFAISYGYSEMCHFNYFIYALSTVFVAEWLRRQTRNLLGSVRIGSNPADNADITFAILYGYSEMYHFNYFIYALGTVVVAEWLRRQTRNLLGPARVGSNPADNADITFAISYGYSEMCHFNYFIYALSTVVVAEWLRRQTQNLLSSARVGSNPADNADITFAISYGYSEMCHFNYFIYALSTVFVAEWLRRQTRNLLGSVRIGSNPADNADITFAILYGYSEMYHFNYFIYALGTVVVAEWLRRQTRNLLGAARLGSNPADKADITFAISYGYCICIFIWI</sequence>
<evidence type="ECO:0000313" key="1">
    <source>
        <dbReference type="EMBL" id="CAK8692997.1"/>
    </source>
</evidence>
<dbReference type="EMBL" id="CAWYQH010000130">
    <property type="protein sequence ID" value="CAK8692997.1"/>
    <property type="molecule type" value="Genomic_DNA"/>
</dbReference>
<comment type="caution">
    <text evidence="1">The sequence shown here is derived from an EMBL/GenBank/DDBJ whole genome shotgun (WGS) entry which is preliminary data.</text>
</comment>
<proteinExistence type="predicted"/>
<evidence type="ECO:0000313" key="2">
    <source>
        <dbReference type="Proteomes" id="UP001642483"/>
    </source>
</evidence>
<reference evidence="1 2" key="1">
    <citation type="submission" date="2024-02" db="EMBL/GenBank/DDBJ databases">
        <authorList>
            <person name="Daric V."/>
            <person name="Darras S."/>
        </authorList>
    </citation>
    <scope>NUCLEOTIDE SEQUENCE [LARGE SCALE GENOMIC DNA]</scope>
</reference>
<gene>
    <name evidence="1" type="ORF">CVLEPA_LOCUS26228</name>
</gene>
<protein>
    <recommendedName>
        <fullName evidence="3">G protein-coupled receptor</fullName>
    </recommendedName>
</protein>
<name>A0ABP0GMW7_CLALP</name>
<keyword evidence="2" id="KW-1185">Reference proteome</keyword>